<dbReference type="Proteomes" id="UP001204000">
    <property type="component" value="Unassembled WGS sequence"/>
</dbReference>
<dbReference type="InterPro" id="IPR041664">
    <property type="entry name" value="AAA_16"/>
</dbReference>
<dbReference type="PANTHER" id="PTHR34301:SF8">
    <property type="entry name" value="ATPASE DOMAIN-CONTAINING PROTEIN"/>
    <property type="match status" value="1"/>
</dbReference>
<dbReference type="GO" id="GO:0005524">
    <property type="term" value="F:ATP binding"/>
    <property type="evidence" value="ECO:0007669"/>
    <property type="project" value="UniProtKB-KW"/>
</dbReference>
<accession>A0ABT1G0H5</accession>
<proteinExistence type="predicted"/>
<dbReference type="Gene3D" id="3.40.50.300">
    <property type="entry name" value="P-loop containing nucleotide triphosphate hydrolases"/>
    <property type="match status" value="1"/>
</dbReference>
<dbReference type="SUPFAM" id="SSF52540">
    <property type="entry name" value="P-loop containing nucleoside triphosphate hydrolases"/>
    <property type="match status" value="1"/>
</dbReference>
<keyword evidence="3" id="KW-1185">Reference proteome</keyword>
<name>A0ABT1G0H5_9CORY</name>
<sequence length="397" mass="44352">MTAIGRRPRNPFTSTLGRTPPVVVGRERYVQDFSNALYDGPGAHERISIVTGPRGIGKTVLLNELEDSARSQSWHVVSETTTQGFTTRIRDAILRLIDRNFDVPSRRLIGFTLPFNTGATWEHTATHQPAPTLRSVLEDFFELQETRDRERRQDPTGLLITLDELHYAHMQDIVEFGTTIQHMVRDGREIAVAMAGIPSAVKPLLAANEGKNPVTFLRRANRIEIGLISENEVARALREPVEAAGWSWTEDALSAACEATGGYPFMIQLVGQYAFRNSDGDEIAIDAVEKGVGDARRRLGELVHEPSLADLSQVDRTFLVAMSHDDGPSRIGDVAERLGVDAQYAGKYRRRLIDAEMIQPAGYGFIDFELPYMREYLRSHPASDAMGQFSMWPEEES</sequence>
<organism evidence="2 3">
    <name type="scientific">Corynebacterium stercoris</name>
    <dbReference type="NCBI Taxonomy" id="2943490"/>
    <lineage>
        <taxon>Bacteria</taxon>
        <taxon>Bacillati</taxon>
        <taxon>Actinomycetota</taxon>
        <taxon>Actinomycetes</taxon>
        <taxon>Mycobacteriales</taxon>
        <taxon>Corynebacteriaceae</taxon>
        <taxon>Corynebacterium</taxon>
    </lineage>
</organism>
<dbReference type="EMBL" id="JAMFTQ010000004">
    <property type="protein sequence ID" value="MCP1387534.1"/>
    <property type="molecule type" value="Genomic_DNA"/>
</dbReference>
<feature type="domain" description="Orc1-like AAA ATPase" evidence="1">
    <location>
        <begin position="23"/>
        <end position="168"/>
    </location>
</feature>
<keyword evidence="2" id="KW-0547">Nucleotide-binding</keyword>
<comment type="caution">
    <text evidence="2">The sequence shown here is derived from an EMBL/GenBank/DDBJ whole genome shotgun (WGS) entry which is preliminary data.</text>
</comment>
<reference evidence="2" key="1">
    <citation type="submission" date="2022-05" db="EMBL/GenBank/DDBJ databases">
        <title>Corynebacterium sp. TA-R-1 sp. nov., isolated from human feces.</title>
        <authorList>
            <person name="Shamsuzzaman M."/>
            <person name="Dahal R.H."/>
        </authorList>
    </citation>
    <scope>NUCLEOTIDE SEQUENCE</scope>
    <source>
        <strain evidence="2">TA-R-1</strain>
    </source>
</reference>
<evidence type="ECO:0000313" key="2">
    <source>
        <dbReference type="EMBL" id="MCP1387534.1"/>
    </source>
</evidence>
<dbReference type="Pfam" id="PF13191">
    <property type="entry name" value="AAA_16"/>
    <property type="match status" value="1"/>
</dbReference>
<keyword evidence="2" id="KW-0067">ATP-binding</keyword>
<evidence type="ECO:0000313" key="3">
    <source>
        <dbReference type="Proteomes" id="UP001204000"/>
    </source>
</evidence>
<dbReference type="RefSeq" id="WP_253577094.1">
    <property type="nucleotide sequence ID" value="NZ_JAMFTQ010000004.1"/>
</dbReference>
<gene>
    <name evidence="2" type="ORF">M5J20_04945</name>
</gene>
<dbReference type="InterPro" id="IPR027417">
    <property type="entry name" value="P-loop_NTPase"/>
</dbReference>
<dbReference type="PANTHER" id="PTHR34301">
    <property type="entry name" value="DNA-BINDING PROTEIN-RELATED"/>
    <property type="match status" value="1"/>
</dbReference>
<evidence type="ECO:0000259" key="1">
    <source>
        <dbReference type="Pfam" id="PF13191"/>
    </source>
</evidence>
<protein>
    <submittedName>
        <fullName evidence="2">ATP-binding protein</fullName>
    </submittedName>
</protein>